<keyword evidence="1" id="KW-1133">Transmembrane helix</keyword>
<keyword evidence="1" id="KW-0812">Transmembrane</keyword>
<dbReference type="EMBL" id="AMQN01002176">
    <property type="status" value="NOT_ANNOTATED_CDS"/>
    <property type="molecule type" value="Genomic_DNA"/>
</dbReference>
<reference evidence="4" key="1">
    <citation type="submission" date="2012-12" db="EMBL/GenBank/DDBJ databases">
        <authorList>
            <person name="Hellsten U."/>
            <person name="Grimwood J."/>
            <person name="Chapman J.A."/>
            <person name="Shapiro H."/>
            <person name="Aerts A."/>
            <person name="Otillar R.P."/>
            <person name="Terry A.Y."/>
            <person name="Boore J.L."/>
            <person name="Simakov O."/>
            <person name="Marletaz F."/>
            <person name="Cho S.-J."/>
            <person name="Edsinger-Gonzales E."/>
            <person name="Havlak P."/>
            <person name="Kuo D.-H."/>
            <person name="Larsson T."/>
            <person name="Lv J."/>
            <person name="Arendt D."/>
            <person name="Savage R."/>
            <person name="Osoegawa K."/>
            <person name="de Jong P."/>
            <person name="Lindberg D.R."/>
            <person name="Seaver E.C."/>
            <person name="Weisblat D.A."/>
            <person name="Putnam N.H."/>
            <person name="Grigoriev I.V."/>
            <person name="Rokhsar D.S."/>
        </authorList>
    </citation>
    <scope>NUCLEOTIDE SEQUENCE</scope>
    <source>
        <strain evidence="4">I ESC-2004</strain>
    </source>
</reference>
<evidence type="ECO:0000313" key="3">
    <source>
        <dbReference type="EnsemblMetazoa" id="CapteP193439"/>
    </source>
</evidence>
<keyword evidence="4" id="KW-1185">Reference proteome</keyword>
<dbReference type="AlphaFoldDB" id="R7TUU6"/>
<feature type="transmembrane region" description="Helical" evidence="1">
    <location>
        <begin position="20"/>
        <end position="38"/>
    </location>
</feature>
<proteinExistence type="predicted"/>
<reference evidence="3" key="3">
    <citation type="submission" date="2015-06" db="UniProtKB">
        <authorList>
            <consortium name="EnsemblMetazoa"/>
        </authorList>
    </citation>
    <scope>IDENTIFICATION</scope>
</reference>
<reference evidence="2 4" key="2">
    <citation type="journal article" date="2013" name="Nature">
        <title>Insights into bilaterian evolution from three spiralian genomes.</title>
        <authorList>
            <person name="Simakov O."/>
            <person name="Marletaz F."/>
            <person name="Cho S.J."/>
            <person name="Edsinger-Gonzales E."/>
            <person name="Havlak P."/>
            <person name="Hellsten U."/>
            <person name="Kuo D.H."/>
            <person name="Larsson T."/>
            <person name="Lv J."/>
            <person name="Arendt D."/>
            <person name="Savage R."/>
            <person name="Osoegawa K."/>
            <person name="de Jong P."/>
            <person name="Grimwood J."/>
            <person name="Chapman J.A."/>
            <person name="Shapiro H."/>
            <person name="Aerts A."/>
            <person name="Otillar R.P."/>
            <person name="Terry A.Y."/>
            <person name="Boore J.L."/>
            <person name="Grigoriev I.V."/>
            <person name="Lindberg D.R."/>
            <person name="Seaver E.C."/>
            <person name="Weisblat D.A."/>
            <person name="Putnam N.H."/>
            <person name="Rokhsar D.S."/>
        </authorList>
    </citation>
    <scope>NUCLEOTIDE SEQUENCE</scope>
    <source>
        <strain evidence="2 4">I ESC-2004</strain>
    </source>
</reference>
<name>R7TUU6_CAPTE</name>
<evidence type="ECO:0000313" key="4">
    <source>
        <dbReference type="Proteomes" id="UP000014760"/>
    </source>
</evidence>
<keyword evidence="1" id="KW-0472">Membrane</keyword>
<dbReference type="EMBL" id="KB308559">
    <property type="protein sequence ID" value="ELT97479.1"/>
    <property type="molecule type" value="Genomic_DNA"/>
</dbReference>
<evidence type="ECO:0000313" key="2">
    <source>
        <dbReference type="EMBL" id="ELT97479.1"/>
    </source>
</evidence>
<organism evidence="2">
    <name type="scientific">Capitella teleta</name>
    <name type="common">Polychaete worm</name>
    <dbReference type="NCBI Taxonomy" id="283909"/>
    <lineage>
        <taxon>Eukaryota</taxon>
        <taxon>Metazoa</taxon>
        <taxon>Spiralia</taxon>
        <taxon>Lophotrochozoa</taxon>
        <taxon>Annelida</taxon>
        <taxon>Polychaeta</taxon>
        <taxon>Sedentaria</taxon>
        <taxon>Scolecida</taxon>
        <taxon>Capitellidae</taxon>
        <taxon>Capitella</taxon>
    </lineage>
</organism>
<protein>
    <submittedName>
        <fullName evidence="2 3">Uncharacterized protein</fullName>
    </submittedName>
</protein>
<dbReference type="HOGENOM" id="CLU_1350049_0_0_1"/>
<sequence length="203" mass="23865">MATCDHEKGFHCDKIQSVHVAVYFVFFILKLPLFPYLLQDQVLLKRLKLKKMPVRFTQFRRAFRIMRVGKLKIIVRDLKEKLKPDLQWNTTHNEKCYSSFIMNHDSVKGPTIPCGLCITEDLQLHVYIEQIEVFKIEELTLPLSSSTRKWQASSSKLFQYLKNYNVKFNESCKGAKRCYILKTKEPYSSKHLNDGPKLANFGR</sequence>
<gene>
    <name evidence="2" type="ORF">CAPTEDRAFT_193439</name>
</gene>
<dbReference type="Proteomes" id="UP000014760">
    <property type="component" value="Unassembled WGS sequence"/>
</dbReference>
<accession>R7TUU6</accession>
<evidence type="ECO:0000256" key="1">
    <source>
        <dbReference type="SAM" id="Phobius"/>
    </source>
</evidence>
<dbReference type="EnsemblMetazoa" id="CapteT193439">
    <property type="protein sequence ID" value="CapteP193439"/>
    <property type="gene ID" value="CapteG193439"/>
</dbReference>